<dbReference type="Proteomes" id="UP001603013">
    <property type="component" value="Unassembled WGS sequence"/>
</dbReference>
<comment type="caution">
    <text evidence="1">The sequence shown here is derived from an EMBL/GenBank/DDBJ whole genome shotgun (WGS) entry which is preliminary data.</text>
</comment>
<dbReference type="RefSeq" id="WP_391937444.1">
    <property type="nucleotide sequence ID" value="NZ_JBIBSM010000024.1"/>
</dbReference>
<dbReference type="EMBL" id="JBIBSM010000024">
    <property type="protein sequence ID" value="MFF8280643.1"/>
    <property type="molecule type" value="Genomic_DNA"/>
</dbReference>
<gene>
    <name evidence="1" type="ORF">ACF05T_31970</name>
</gene>
<evidence type="ECO:0008006" key="3">
    <source>
        <dbReference type="Google" id="ProtNLM"/>
    </source>
</evidence>
<organism evidence="1 2">
    <name type="scientific">Streptomyces lateritius</name>
    <dbReference type="NCBI Taxonomy" id="67313"/>
    <lineage>
        <taxon>Bacteria</taxon>
        <taxon>Bacillati</taxon>
        <taxon>Actinomycetota</taxon>
        <taxon>Actinomycetes</taxon>
        <taxon>Kitasatosporales</taxon>
        <taxon>Streptomycetaceae</taxon>
        <taxon>Streptomyces</taxon>
    </lineage>
</organism>
<reference evidence="1 2" key="1">
    <citation type="submission" date="2024-10" db="EMBL/GenBank/DDBJ databases">
        <title>The Natural Products Discovery Center: Release of the First 8490 Sequenced Strains for Exploring Actinobacteria Biosynthetic Diversity.</title>
        <authorList>
            <person name="Kalkreuter E."/>
            <person name="Kautsar S.A."/>
            <person name="Yang D."/>
            <person name="Bader C.D."/>
            <person name="Teijaro C.N."/>
            <person name="Fluegel L."/>
            <person name="Davis C.M."/>
            <person name="Simpson J.R."/>
            <person name="Lauterbach L."/>
            <person name="Steele A.D."/>
            <person name="Gui C."/>
            <person name="Meng S."/>
            <person name="Li G."/>
            <person name="Viehrig K."/>
            <person name="Ye F."/>
            <person name="Su P."/>
            <person name="Kiefer A.F."/>
            <person name="Nichols A."/>
            <person name="Cepeda A.J."/>
            <person name="Yan W."/>
            <person name="Fan B."/>
            <person name="Jiang Y."/>
            <person name="Adhikari A."/>
            <person name="Zheng C.-J."/>
            <person name="Schuster L."/>
            <person name="Cowan T.M."/>
            <person name="Smanski M.J."/>
            <person name="Chevrette M.G."/>
            <person name="De Carvalho L.P.S."/>
            <person name="Shen B."/>
        </authorList>
    </citation>
    <scope>NUCLEOTIDE SEQUENCE [LARGE SCALE GENOMIC DNA]</scope>
    <source>
        <strain evidence="1 2">NPDC015755</strain>
    </source>
</reference>
<proteinExistence type="predicted"/>
<protein>
    <recommendedName>
        <fullName evidence="3">IclR-ED domain-containing protein</fullName>
    </recommendedName>
</protein>
<evidence type="ECO:0000313" key="1">
    <source>
        <dbReference type="EMBL" id="MFF8280643.1"/>
    </source>
</evidence>
<sequence length="63" mass="6933">MSDLRTVTVGQAAAVTVPAMQMVGRVITVRFAWSPLPRTMEQLRRAVEAVSLMAEMERVSGWG</sequence>
<evidence type="ECO:0000313" key="2">
    <source>
        <dbReference type="Proteomes" id="UP001603013"/>
    </source>
</evidence>
<keyword evidence="2" id="KW-1185">Reference proteome</keyword>
<name>A0ABW6YLA4_9ACTN</name>
<accession>A0ABW6YLA4</accession>